<proteinExistence type="predicted"/>
<evidence type="ECO:0000313" key="3">
    <source>
        <dbReference type="Proteomes" id="UP001063166"/>
    </source>
</evidence>
<keyword evidence="3" id="KW-1185">Reference proteome</keyword>
<dbReference type="OrthoDB" id="1933281at2759"/>
<dbReference type="AlphaFoldDB" id="A0A9P3UN40"/>
<organism evidence="2 3">
    <name type="scientific">Lyophyllum shimeji</name>
    <name type="common">Hon-shimeji</name>
    <name type="synonym">Tricholoma shimeji</name>
    <dbReference type="NCBI Taxonomy" id="47721"/>
    <lineage>
        <taxon>Eukaryota</taxon>
        <taxon>Fungi</taxon>
        <taxon>Dikarya</taxon>
        <taxon>Basidiomycota</taxon>
        <taxon>Agaricomycotina</taxon>
        <taxon>Agaricomycetes</taxon>
        <taxon>Agaricomycetidae</taxon>
        <taxon>Agaricales</taxon>
        <taxon>Tricholomatineae</taxon>
        <taxon>Lyophyllaceae</taxon>
        <taxon>Lyophyllum</taxon>
    </lineage>
</organism>
<evidence type="ECO:0000313" key="2">
    <source>
        <dbReference type="EMBL" id="GLB37435.1"/>
    </source>
</evidence>
<accession>A0A9P3UN40</accession>
<name>A0A9P3UN40_LYOSH</name>
<comment type="caution">
    <text evidence="2">The sequence shown here is derived from an EMBL/GenBank/DDBJ whole genome shotgun (WGS) entry which is preliminary data.</text>
</comment>
<dbReference type="EMBL" id="BRPK01000004">
    <property type="protein sequence ID" value="GLB37435.1"/>
    <property type="molecule type" value="Genomic_DNA"/>
</dbReference>
<protein>
    <submittedName>
        <fullName evidence="2">Uncharacterized protein</fullName>
    </submittedName>
</protein>
<gene>
    <name evidence="2" type="ORF">LshimejAT787_0404860</name>
</gene>
<feature type="region of interest" description="Disordered" evidence="1">
    <location>
        <begin position="115"/>
        <end position="176"/>
    </location>
</feature>
<sequence>MSHFRPTRASPPSRPARLAEHAVYKAAADVSRSSAASVPELTGLSRDEIDFIDAVIDRAGPSATTFLTVFKAYSEVLNERGLDPQDVLYYGKLLKLGTVKGKNWSDKWNAAKEQYAQRGSEDGSANVDRRRDRTQTRGAVLKNLPRRVPQPKPSLLTDDTLTVHSHADDTEASSST</sequence>
<reference evidence="2" key="1">
    <citation type="submission" date="2022-07" db="EMBL/GenBank/DDBJ databases">
        <title>The genome of Lyophyllum shimeji provides insight into the initial evolution of ectomycorrhizal fungal genome.</title>
        <authorList>
            <person name="Kobayashi Y."/>
            <person name="Shibata T."/>
            <person name="Hirakawa H."/>
            <person name="Shigenobu S."/>
            <person name="Nishiyama T."/>
            <person name="Yamada A."/>
            <person name="Hasebe M."/>
            <person name="Kawaguchi M."/>
        </authorList>
    </citation>
    <scope>NUCLEOTIDE SEQUENCE</scope>
    <source>
        <strain evidence="2">AT787</strain>
    </source>
</reference>
<evidence type="ECO:0000256" key="1">
    <source>
        <dbReference type="SAM" id="MobiDB-lite"/>
    </source>
</evidence>
<dbReference type="Proteomes" id="UP001063166">
    <property type="component" value="Unassembled WGS sequence"/>
</dbReference>